<dbReference type="PROSITE" id="PS00818">
    <property type="entry name" value="DPS_1"/>
    <property type="match status" value="1"/>
</dbReference>
<sequence>MAHVSEALKPKARDQELRNGLEPEYCEKMSTLLSDTLVSTYQLLIKSHLYHWNVVGPLFKPLHDLTEEHYQALLEAADIIAERIRALGHLAPVQLSEAAGFSPEPREVRHTSAIGMVNDLIADHEHAVRSMRLAGEKADEAGDLATSDMLGDRLNFHEKALWMLRAIAAN</sequence>
<name>A0ABT3R478_9HYPH</name>
<dbReference type="InterPro" id="IPR008331">
    <property type="entry name" value="Ferritin_DPS_dom"/>
</dbReference>
<evidence type="ECO:0000313" key="4">
    <source>
        <dbReference type="EMBL" id="MCX2723962.1"/>
    </source>
</evidence>
<dbReference type="PANTHER" id="PTHR42932">
    <property type="entry name" value="GENERAL STRESS PROTEIN 20U"/>
    <property type="match status" value="1"/>
</dbReference>
<organism evidence="4 5">
    <name type="scientific">Roseibium salinum</name>
    <dbReference type="NCBI Taxonomy" id="1604349"/>
    <lineage>
        <taxon>Bacteria</taxon>
        <taxon>Pseudomonadati</taxon>
        <taxon>Pseudomonadota</taxon>
        <taxon>Alphaproteobacteria</taxon>
        <taxon>Hyphomicrobiales</taxon>
        <taxon>Stappiaceae</taxon>
        <taxon>Roseibium</taxon>
    </lineage>
</organism>
<dbReference type="InterPro" id="IPR009078">
    <property type="entry name" value="Ferritin-like_SF"/>
</dbReference>
<evidence type="ECO:0000256" key="2">
    <source>
        <dbReference type="RuleBase" id="RU003875"/>
    </source>
</evidence>
<proteinExistence type="inferred from homology"/>
<dbReference type="PIRSF" id="PIRSF005900">
    <property type="entry name" value="Dps"/>
    <property type="match status" value="1"/>
</dbReference>
<gene>
    <name evidence="4" type="ORF">ON753_16535</name>
</gene>
<dbReference type="SUPFAM" id="SSF47240">
    <property type="entry name" value="Ferritin-like"/>
    <property type="match status" value="1"/>
</dbReference>
<dbReference type="Pfam" id="PF00210">
    <property type="entry name" value="Ferritin"/>
    <property type="match status" value="1"/>
</dbReference>
<reference evidence="4 5" key="1">
    <citation type="journal article" date="2016" name="Int. J. Syst. Evol. Microbiol.">
        <title>Labrenzia salina sp. nov., isolated from the rhizosphere of the halophyte Arthrocnemum macrostachyum.</title>
        <authorList>
            <person name="Camacho M."/>
            <person name="Redondo-Gomez S."/>
            <person name="Rodriguez-Llorente I."/>
            <person name="Rohde M."/>
            <person name="Sproer C."/>
            <person name="Schumann P."/>
            <person name="Klenk H.P."/>
            <person name="Montero-Calasanz M.D.C."/>
        </authorList>
    </citation>
    <scope>NUCLEOTIDE SEQUENCE [LARGE SCALE GENOMIC DNA]</scope>
    <source>
        <strain evidence="4 5">DSM 29163</strain>
    </source>
</reference>
<evidence type="ECO:0000313" key="5">
    <source>
        <dbReference type="Proteomes" id="UP001300261"/>
    </source>
</evidence>
<feature type="domain" description="Ferritin/DPS" evidence="3">
    <location>
        <begin position="32"/>
        <end position="168"/>
    </location>
</feature>
<evidence type="ECO:0000259" key="3">
    <source>
        <dbReference type="Pfam" id="PF00210"/>
    </source>
</evidence>
<protein>
    <submittedName>
        <fullName evidence="4">DNA starvation/stationary phase protection protein</fullName>
    </submittedName>
</protein>
<evidence type="ECO:0000256" key="1">
    <source>
        <dbReference type="ARBA" id="ARBA00009497"/>
    </source>
</evidence>
<dbReference type="PANTHER" id="PTHR42932:SF3">
    <property type="entry name" value="DNA PROTECTION DURING STARVATION PROTEIN"/>
    <property type="match status" value="1"/>
</dbReference>
<dbReference type="InterPro" id="IPR002177">
    <property type="entry name" value="DPS_DNA-bd"/>
</dbReference>
<dbReference type="InterPro" id="IPR023188">
    <property type="entry name" value="DPS_DNA-bd_CS"/>
</dbReference>
<dbReference type="Proteomes" id="UP001300261">
    <property type="component" value="Unassembled WGS sequence"/>
</dbReference>
<dbReference type="Gene3D" id="1.20.1260.10">
    <property type="match status" value="1"/>
</dbReference>
<dbReference type="RefSeq" id="WP_265963713.1">
    <property type="nucleotide sequence ID" value="NZ_JAPEVI010000003.1"/>
</dbReference>
<comment type="similarity">
    <text evidence="1 2">Belongs to the Dps family.</text>
</comment>
<accession>A0ABT3R478</accession>
<dbReference type="EMBL" id="JAPEVI010000003">
    <property type="protein sequence ID" value="MCX2723962.1"/>
    <property type="molecule type" value="Genomic_DNA"/>
</dbReference>
<comment type="caution">
    <text evidence="4">The sequence shown here is derived from an EMBL/GenBank/DDBJ whole genome shotgun (WGS) entry which is preliminary data.</text>
</comment>
<keyword evidence="5" id="KW-1185">Reference proteome</keyword>
<dbReference type="PRINTS" id="PR01346">
    <property type="entry name" value="HELNAPAPROT"/>
</dbReference>
<dbReference type="InterPro" id="IPR012347">
    <property type="entry name" value="Ferritin-like"/>
</dbReference>
<dbReference type="CDD" id="cd01043">
    <property type="entry name" value="DPS"/>
    <property type="match status" value="1"/>
</dbReference>